<proteinExistence type="predicted"/>
<protein>
    <submittedName>
        <fullName evidence="2">Uncharacterized protein</fullName>
    </submittedName>
</protein>
<dbReference type="PANTHER" id="PTHR35391:SF7">
    <property type="entry name" value="C2H2-TYPE DOMAIN-CONTAINING PROTEIN"/>
    <property type="match status" value="1"/>
</dbReference>
<gene>
    <name evidence="2" type="ORF">PG986_014612</name>
</gene>
<feature type="region of interest" description="Disordered" evidence="1">
    <location>
        <begin position="393"/>
        <end position="452"/>
    </location>
</feature>
<sequence>MPEILQKLKSEIKAGLSSSDHHYDDAGNNRTGARKGDTTASPGVGGIIPADVPGGGDPSAAAAAAAHSDRQTLQKAAAAEAGGAGTAGSGSTGGKSGVLRSEEAHARDRAGSERMTLRKAAAHEEGGRQRARGVIGVYGQHPVRWFSKVCFEQRDDLAVDLLAKPVIFQIESRVYEFAFDAPAHGVVVVGAHFDIDGLEMLQRGLVVEQQVPPLSILSWFDFDTELEQLLADIDETVNYLYKVSAGLRNTPQHDRLMSSLAINTSFYEDFDIQHVHNKHPNVEPEMAQRLGKAISMRRHYFKYRESHRGKLGSGLEAGDRAADGKSTIASSLPDELRKAELVYGKLDVDNRSESGFTQTSFATSVADSTKLRVPPLPKEAATQEYFEYCEAENGDGHESIGHSDDIDDANDDAGLSDLGDTDDDDDDAEGKGQEQAQDRQEAEPDVFQAQSP</sequence>
<dbReference type="EMBL" id="JAQQWE010000010">
    <property type="protein sequence ID" value="KAK7937744.1"/>
    <property type="molecule type" value="Genomic_DNA"/>
</dbReference>
<accession>A0ABR1PTG4</accession>
<organism evidence="2 3">
    <name type="scientific">Apiospora aurea</name>
    <dbReference type="NCBI Taxonomy" id="335848"/>
    <lineage>
        <taxon>Eukaryota</taxon>
        <taxon>Fungi</taxon>
        <taxon>Dikarya</taxon>
        <taxon>Ascomycota</taxon>
        <taxon>Pezizomycotina</taxon>
        <taxon>Sordariomycetes</taxon>
        <taxon>Xylariomycetidae</taxon>
        <taxon>Amphisphaeriales</taxon>
        <taxon>Apiosporaceae</taxon>
        <taxon>Apiospora</taxon>
    </lineage>
</organism>
<dbReference type="PANTHER" id="PTHR35391">
    <property type="entry name" value="C2H2-TYPE DOMAIN-CONTAINING PROTEIN-RELATED"/>
    <property type="match status" value="1"/>
</dbReference>
<feature type="compositionally biased region" description="Gly residues" evidence="1">
    <location>
        <begin position="82"/>
        <end position="96"/>
    </location>
</feature>
<comment type="caution">
    <text evidence="2">The sequence shown here is derived from an EMBL/GenBank/DDBJ whole genome shotgun (WGS) entry which is preliminary data.</text>
</comment>
<feature type="compositionally biased region" description="Acidic residues" evidence="1">
    <location>
        <begin position="419"/>
        <end position="428"/>
    </location>
</feature>
<feature type="compositionally biased region" description="Basic and acidic residues" evidence="1">
    <location>
        <begin position="100"/>
        <end position="115"/>
    </location>
</feature>
<reference evidence="2 3" key="1">
    <citation type="submission" date="2023-01" db="EMBL/GenBank/DDBJ databases">
        <title>Analysis of 21 Apiospora genomes using comparative genomics revels a genus with tremendous synthesis potential of carbohydrate active enzymes and secondary metabolites.</title>
        <authorList>
            <person name="Sorensen T."/>
        </authorList>
    </citation>
    <scope>NUCLEOTIDE SEQUENCE [LARGE SCALE GENOMIC DNA]</scope>
    <source>
        <strain evidence="2 3">CBS 24483</strain>
    </source>
</reference>
<feature type="compositionally biased region" description="Basic and acidic residues" evidence="1">
    <location>
        <begin position="429"/>
        <end position="442"/>
    </location>
</feature>
<dbReference type="RefSeq" id="XP_066693072.1">
    <property type="nucleotide sequence ID" value="XM_066850834.1"/>
</dbReference>
<evidence type="ECO:0000313" key="3">
    <source>
        <dbReference type="Proteomes" id="UP001391051"/>
    </source>
</evidence>
<feature type="compositionally biased region" description="Basic and acidic residues" evidence="1">
    <location>
        <begin position="394"/>
        <end position="404"/>
    </location>
</feature>
<evidence type="ECO:0000256" key="1">
    <source>
        <dbReference type="SAM" id="MobiDB-lite"/>
    </source>
</evidence>
<dbReference type="GeneID" id="92083896"/>
<dbReference type="Proteomes" id="UP001391051">
    <property type="component" value="Unassembled WGS sequence"/>
</dbReference>
<name>A0ABR1PTG4_9PEZI</name>
<evidence type="ECO:0000313" key="2">
    <source>
        <dbReference type="EMBL" id="KAK7937744.1"/>
    </source>
</evidence>
<feature type="region of interest" description="Disordered" evidence="1">
    <location>
        <begin position="15"/>
        <end position="115"/>
    </location>
</feature>
<keyword evidence="3" id="KW-1185">Reference proteome</keyword>